<proteinExistence type="predicted"/>
<dbReference type="RefSeq" id="WP_251956321.1">
    <property type="nucleotide sequence ID" value="NZ_AP025732.1"/>
</dbReference>
<gene>
    <name evidence="2" type="ORF">ANSO36C_45830</name>
</gene>
<organism evidence="2 3">
    <name type="scientific">Nostoc cf. commune SO-36</name>
    <dbReference type="NCBI Taxonomy" id="449208"/>
    <lineage>
        <taxon>Bacteria</taxon>
        <taxon>Bacillati</taxon>
        <taxon>Cyanobacteriota</taxon>
        <taxon>Cyanophyceae</taxon>
        <taxon>Nostocales</taxon>
        <taxon>Nostocaceae</taxon>
        <taxon>Nostoc</taxon>
    </lineage>
</organism>
<name>A0ABM7Z6P8_NOSCO</name>
<dbReference type="InterPro" id="IPR049945">
    <property type="entry name" value="AAA_22"/>
</dbReference>
<dbReference type="SMART" id="SM00382">
    <property type="entry name" value="AAA"/>
    <property type="match status" value="1"/>
</dbReference>
<evidence type="ECO:0000259" key="1">
    <source>
        <dbReference type="SMART" id="SM00382"/>
    </source>
</evidence>
<sequence>MVIQYGFPRELLDQPPQERKNFFKNPDVTFMHRNLLTVFNKAHRIILEPAGTSIILVIGPSGVGKSTLLRLLYKKIIEQSIANMKINPGWIPIVCVEARAPGKGTFRWKSFYEIILKAVDEPEIQQKISYNDNGIRRDSDGKLIINTRRTTEDALRLAMENALIHRKPYTLAVDEFQHIGKMAGVELLQAHMDCVKSAVNITKVPWTGFGTYQLLDFLELSPQLSRRTKIIHFPRYCLESDEDIKEFKRILEHFQYRMPLLKTPLLKEEYWEFCYERSIGNFGTLRDWLGSIQFWQKYSNSQ</sequence>
<dbReference type="InterPro" id="IPR003593">
    <property type="entry name" value="AAA+_ATPase"/>
</dbReference>
<keyword evidence="3" id="KW-1185">Reference proteome</keyword>
<dbReference type="EMBL" id="AP025732">
    <property type="protein sequence ID" value="BDI18781.1"/>
    <property type="molecule type" value="Genomic_DNA"/>
</dbReference>
<feature type="domain" description="AAA+ ATPase" evidence="1">
    <location>
        <begin position="51"/>
        <end position="237"/>
    </location>
</feature>
<dbReference type="Proteomes" id="UP001055453">
    <property type="component" value="Chromosome"/>
</dbReference>
<evidence type="ECO:0000313" key="3">
    <source>
        <dbReference type="Proteomes" id="UP001055453"/>
    </source>
</evidence>
<dbReference type="Pfam" id="PF13401">
    <property type="entry name" value="AAA_22"/>
    <property type="match status" value="1"/>
</dbReference>
<dbReference type="InterPro" id="IPR027417">
    <property type="entry name" value="P-loop_NTPase"/>
</dbReference>
<evidence type="ECO:0000313" key="2">
    <source>
        <dbReference type="EMBL" id="BDI18781.1"/>
    </source>
</evidence>
<dbReference type="Gene3D" id="3.40.50.300">
    <property type="entry name" value="P-loop containing nucleotide triphosphate hydrolases"/>
    <property type="match status" value="1"/>
</dbReference>
<protein>
    <recommendedName>
        <fullName evidence="1">AAA+ ATPase domain-containing protein</fullName>
    </recommendedName>
</protein>
<dbReference type="SUPFAM" id="SSF52540">
    <property type="entry name" value="P-loop containing nucleoside triphosphate hydrolases"/>
    <property type="match status" value="1"/>
</dbReference>
<reference evidence="2" key="1">
    <citation type="submission" date="2022-04" db="EMBL/GenBank/DDBJ databases">
        <title>Complete genome sequence of a cyanobacterium, Nostoc sp. SO-36, isolated in Antarctica.</title>
        <authorList>
            <person name="Kanesaki Y."/>
            <person name="Effendi D."/>
            <person name="Sakamoto T."/>
            <person name="Ohtani S."/>
            <person name="Awai K."/>
        </authorList>
    </citation>
    <scope>NUCLEOTIDE SEQUENCE</scope>
    <source>
        <strain evidence="2">SO-36</strain>
    </source>
</reference>
<accession>A0ABM7Z6P8</accession>